<evidence type="ECO:0000256" key="1">
    <source>
        <dbReference type="ARBA" id="ARBA00022529"/>
    </source>
</evidence>
<dbReference type="Pfam" id="PF01510">
    <property type="entry name" value="Amidase_2"/>
    <property type="match status" value="1"/>
</dbReference>
<dbReference type="GO" id="GO:0001897">
    <property type="term" value="P:symbiont-mediated cytolysis of host cell"/>
    <property type="evidence" value="ECO:0007669"/>
    <property type="project" value="UniProtKB-ARBA"/>
</dbReference>
<keyword evidence="1" id="KW-0929">Antimicrobial</keyword>
<evidence type="ECO:0000259" key="3">
    <source>
        <dbReference type="Pfam" id="PF01510"/>
    </source>
</evidence>
<name>A0A6J5NSP9_9CAUD</name>
<dbReference type="GO" id="GO:0042742">
    <property type="term" value="P:defense response to bacterium"/>
    <property type="evidence" value="ECO:0007669"/>
    <property type="project" value="UniProtKB-KW"/>
</dbReference>
<gene>
    <name evidence="4" type="ORF">UFOVP780_36</name>
</gene>
<feature type="domain" description="N-acetylmuramoyl-L-alanine amidase" evidence="3">
    <location>
        <begin position="2"/>
        <end position="125"/>
    </location>
</feature>
<accession>A0A6J5NSP9</accession>
<keyword evidence="2" id="KW-0081">Bacteriolytic enzyme</keyword>
<organism evidence="4">
    <name type="scientific">uncultured Caudovirales phage</name>
    <dbReference type="NCBI Taxonomy" id="2100421"/>
    <lineage>
        <taxon>Viruses</taxon>
        <taxon>Duplodnaviria</taxon>
        <taxon>Heunggongvirae</taxon>
        <taxon>Uroviricota</taxon>
        <taxon>Caudoviricetes</taxon>
        <taxon>Peduoviridae</taxon>
        <taxon>Maltschvirus</taxon>
        <taxon>Maltschvirus maltsch</taxon>
    </lineage>
</organism>
<dbReference type="InterPro" id="IPR036505">
    <property type="entry name" value="Amidase/PGRP_sf"/>
</dbReference>
<dbReference type="InterPro" id="IPR002502">
    <property type="entry name" value="Amidase_domain"/>
</dbReference>
<evidence type="ECO:0000313" key="4">
    <source>
        <dbReference type="EMBL" id="CAB4162399.1"/>
    </source>
</evidence>
<dbReference type="GO" id="GO:0009253">
    <property type="term" value="P:peptidoglycan catabolic process"/>
    <property type="evidence" value="ECO:0007669"/>
    <property type="project" value="InterPro"/>
</dbReference>
<dbReference type="GO" id="GO:0008745">
    <property type="term" value="F:N-acetylmuramoyl-L-alanine amidase activity"/>
    <property type="evidence" value="ECO:0007669"/>
    <property type="project" value="InterPro"/>
</dbReference>
<evidence type="ECO:0000256" key="2">
    <source>
        <dbReference type="ARBA" id="ARBA00022638"/>
    </source>
</evidence>
<dbReference type="Gene3D" id="3.40.80.10">
    <property type="entry name" value="Peptidoglycan recognition protein-like"/>
    <property type="match status" value="1"/>
</dbReference>
<protein>
    <submittedName>
        <fullName evidence="4">Lysozyme</fullName>
    </submittedName>
</protein>
<proteinExistence type="predicted"/>
<reference evidence="4" key="1">
    <citation type="submission" date="2020-04" db="EMBL/GenBank/DDBJ databases">
        <authorList>
            <person name="Chiriac C."/>
            <person name="Salcher M."/>
            <person name="Ghai R."/>
            <person name="Kavagutti S V."/>
        </authorList>
    </citation>
    <scope>NUCLEOTIDE SEQUENCE</scope>
</reference>
<sequence length="136" mass="15270">MRNITHIAVHCTATGQDAKIESIKKYWKEKLGWKQVGYHYIIEADGKETQLLTIAQPSNGVKGMNHSIINVCYIGGVDKLGKPIDNRTAAQKRQLMTRLKALKTMFPNAIIQGHRDFPNVAKACPCFDAKKEYANL</sequence>
<dbReference type="EMBL" id="LR796730">
    <property type="protein sequence ID" value="CAB4162399.1"/>
    <property type="molecule type" value="Genomic_DNA"/>
</dbReference>
<dbReference type="SUPFAM" id="SSF55846">
    <property type="entry name" value="N-acetylmuramoyl-L-alanine amidase-like"/>
    <property type="match status" value="1"/>
</dbReference>